<dbReference type="Gene3D" id="3.40.50.300">
    <property type="entry name" value="P-loop containing nucleotide triphosphate hydrolases"/>
    <property type="match status" value="1"/>
</dbReference>
<dbReference type="FunFam" id="3.40.50.300:FF:000016">
    <property type="entry name" value="Oligopeptide ABC transporter ATP-binding component"/>
    <property type="match status" value="1"/>
</dbReference>
<reference evidence="9 10" key="1">
    <citation type="submission" date="2016-10" db="EMBL/GenBank/DDBJ databases">
        <title>Complete Genome Sequence of Peptococcaceae strain DCMF.</title>
        <authorList>
            <person name="Edwards R.J."/>
            <person name="Holland S.I."/>
            <person name="Deshpande N.P."/>
            <person name="Wong Y.K."/>
            <person name="Ertan H."/>
            <person name="Manefield M."/>
            <person name="Russell T.L."/>
            <person name="Lee M.J."/>
        </authorList>
    </citation>
    <scope>NUCLEOTIDE SEQUENCE [LARGE SCALE GENOMIC DNA]</scope>
    <source>
        <strain evidence="9 10">DCMF</strain>
    </source>
</reference>
<dbReference type="KEGG" id="fwa:DCMF_12930"/>
<sequence length="353" mass="38581">MPDTEVCPLTFKGGIALNNLLEVKELHISFHTHGGKIQAVRGVNFDLSPGEAIAIVGESGCGKSVTAQAIMGLIPDPPGRIERGKIFFQGLDLTSMPEDGMEKVRGREISMIFQDPMTALNPTMTIGKQITEGWALGRKISRRNAEKKAIEMLNLVGLPYPEKRVKQYPHECSGGMRQRVMIAMALAGAPKLLIADEPTTALDVTIQAQIMELMKEIKNQTGTSIILITHDLGVVAGMASRILVMYAGKIVESGSVREVFFQARHPYTWALLKSVPRLDEMKKQRLASIGGQPPDLFKPPGGCAFAPRCPYGMVICREKEPQFVQLAYQRGVACWLEHPQAPSVEKGATAHGK</sequence>
<evidence type="ECO:0000313" key="10">
    <source>
        <dbReference type="Proteomes" id="UP000323521"/>
    </source>
</evidence>
<keyword evidence="10" id="KW-1185">Reference proteome</keyword>
<dbReference type="Pfam" id="PF00005">
    <property type="entry name" value="ABC_tran"/>
    <property type="match status" value="1"/>
</dbReference>
<keyword evidence="4" id="KW-1003">Cell membrane</keyword>
<evidence type="ECO:0000256" key="4">
    <source>
        <dbReference type="ARBA" id="ARBA00022475"/>
    </source>
</evidence>
<name>A0A3G1KTR1_FORW1</name>
<dbReference type="InterPro" id="IPR013563">
    <property type="entry name" value="Oligopep_ABC_C"/>
</dbReference>
<comment type="similarity">
    <text evidence="2">Belongs to the ABC transporter superfamily.</text>
</comment>
<dbReference type="InterPro" id="IPR017871">
    <property type="entry name" value="ABC_transporter-like_CS"/>
</dbReference>
<organism evidence="9 10">
    <name type="scientific">Formimonas warabiya</name>
    <dbReference type="NCBI Taxonomy" id="1761012"/>
    <lineage>
        <taxon>Bacteria</taxon>
        <taxon>Bacillati</taxon>
        <taxon>Bacillota</taxon>
        <taxon>Clostridia</taxon>
        <taxon>Eubacteriales</taxon>
        <taxon>Peptococcaceae</taxon>
        <taxon>Candidatus Formimonas</taxon>
    </lineage>
</organism>
<dbReference type="EMBL" id="CP017634">
    <property type="protein sequence ID" value="ATW25545.1"/>
    <property type="molecule type" value="Genomic_DNA"/>
</dbReference>
<dbReference type="InterPro" id="IPR050388">
    <property type="entry name" value="ABC_Ni/Peptide_Import"/>
</dbReference>
<evidence type="ECO:0000256" key="2">
    <source>
        <dbReference type="ARBA" id="ARBA00005417"/>
    </source>
</evidence>
<dbReference type="SUPFAM" id="SSF52540">
    <property type="entry name" value="P-loop containing nucleoside triphosphate hydrolases"/>
    <property type="match status" value="1"/>
</dbReference>
<dbReference type="CDD" id="cd03257">
    <property type="entry name" value="ABC_NikE_OppD_transporters"/>
    <property type="match status" value="1"/>
</dbReference>
<proteinExistence type="inferred from homology"/>
<keyword evidence="6 9" id="KW-0067">ATP-binding</keyword>
<evidence type="ECO:0000259" key="8">
    <source>
        <dbReference type="PROSITE" id="PS50893"/>
    </source>
</evidence>
<keyword evidence="3" id="KW-0813">Transport</keyword>
<dbReference type="SMART" id="SM00382">
    <property type="entry name" value="AAA"/>
    <property type="match status" value="1"/>
</dbReference>
<dbReference type="InterPro" id="IPR003439">
    <property type="entry name" value="ABC_transporter-like_ATP-bd"/>
</dbReference>
<evidence type="ECO:0000256" key="3">
    <source>
        <dbReference type="ARBA" id="ARBA00022448"/>
    </source>
</evidence>
<gene>
    <name evidence="9" type="ORF">DCMF_12930</name>
</gene>
<dbReference type="PANTHER" id="PTHR43297:SF2">
    <property type="entry name" value="DIPEPTIDE TRANSPORT ATP-BINDING PROTEIN DPPD"/>
    <property type="match status" value="1"/>
</dbReference>
<dbReference type="GO" id="GO:0015833">
    <property type="term" value="P:peptide transport"/>
    <property type="evidence" value="ECO:0007669"/>
    <property type="project" value="InterPro"/>
</dbReference>
<dbReference type="InterPro" id="IPR003593">
    <property type="entry name" value="AAA+_ATPase"/>
</dbReference>
<dbReference type="NCBIfam" id="TIGR01727">
    <property type="entry name" value="oligo_HPY"/>
    <property type="match status" value="1"/>
</dbReference>
<keyword evidence="7" id="KW-0472">Membrane</keyword>
<evidence type="ECO:0000313" key="9">
    <source>
        <dbReference type="EMBL" id="ATW25545.1"/>
    </source>
</evidence>
<dbReference type="AlphaFoldDB" id="A0A3G1KTR1"/>
<protein>
    <submittedName>
        <fullName evidence="9">Peptide ABC transporter ATP-binding protein</fullName>
    </submittedName>
</protein>
<dbReference type="PROSITE" id="PS00211">
    <property type="entry name" value="ABC_TRANSPORTER_1"/>
    <property type="match status" value="1"/>
</dbReference>
<evidence type="ECO:0000256" key="5">
    <source>
        <dbReference type="ARBA" id="ARBA00022741"/>
    </source>
</evidence>
<dbReference type="Pfam" id="PF08352">
    <property type="entry name" value="oligo_HPY"/>
    <property type="match status" value="1"/>
</dbReference>
<evidence type="ECO:0000256" key="6">
    <source>
        <dbReference type="ARBA" id="ARBA00022840"/>
    </source>
</evidence>
<comment type="subcellular location">
    <subcellularLocation>
        <location evidence="1">Cell membrane</location>
        <topology evidence="1">Peripheral membrane protein</topology>
    </subcellularLocation>
</comment>
<feature type="domain" description="ABC transporter" evidence="8">
    <location>
        <begin position="23"/>
        <end position="272"/>
    </location>
</feature>
<dbReference type="InterPro" id="IPR027417">
    <property type="entry name" value="P-loop_NTPase"/>
</dbReference>
<dbReference type="Proteomes" id="UP000323521">
    <property type="component" value="Chromosome"/>
</dbReference>
<dbReference type="GO" id="GO:0005886">
    <property type="term" value="C:plasma membrane"/>
    <property type="evidence" value="ECO:0007669"/>
    <property type="project" value="UniProtKB-SubCell"/>
</dbReference>
<accession>A0A3G1KTR1</accession>
<keyword evidence="5" id="KW-0547">Nucleotide-binding</keyword>
<dbReference type="PANTHER" id="PTHR43297">
    <property type="entry name" value="OLIGOPEPTIDE TRANSPORT ATP-BINDING PROTEIN APPD"/>
    <property type="match status" value="1"/>
</dbReference>
<dbReference type="PROSITE" id="PS50893">
    <property type="entry name" value="ABC_TRANSPORTER_2"/>
    <property type="match status" value="1"/>
</dbReference>
<evidence type="ECO:0000256" key="7">
    <source>
        <dbReference type="ARBA" id="ARBA00023136"/>
    </source>
</evidence>
<evidence type="ECO:0000256" key="1">
    <source>
        <dbReference type="ARBA" id="ARBA00004202"/>
    </source>
</evidence>
<dbReference type="GO" id="GO:0005524">
    <property type="term" value="F:ATP binding"/>
    <property type="evidence" value="ECO:0007669"/>
    <property type="project" value="UniProtKB-KW"/>
</dbReference>
<dbReference type="GO" id="GO:0016887">
    <property type="term" value="F:ATP hydrolysis activity"/>
    <property type="evidence" value="ECO:0007669"/>
    <property type="project" value="InterPro"/>
</dbReference>